<dbReference type="EMBL" id="AZFF01000001">
    <property type="protein sequence ID" value="KRL57193.1"/>
    <property type="molecule type" value="Genomic_DNA"/>
</dbReference>
<proteinExistence type="predicted"/>
<keyword evidence="1" id="KW-1133">Transmembrane helix</keyword>
<dbReference type="PATRIC" id="fig|1114972.6.peg.202"/>
<evidence type="ECO:0000256" key="1">
    <source>
        <dbReference type="SAM" id="Phobius"/>
    </source>
</evidence>
<dbReference type="STRING" id="1114972.FD35_GL000201"/>
<keyword evidence="1" id="KW-0812">Transmembrane</keyword>
<keyword evidence="3" id="KW-1185">Reference proteome</keyword>
<accession>A0A0R1RLR3</accession>
<name>A0A0R1RLR3_9LACO</name>
<feature type="transmembrane region" description="Helical" evidence="1">
    <location>
        <begin position="50"/>
        <end position="80"/>
    </location>
</feature>
<dbReference type="RefSeq" id="WP_017261906.1">
    <property type="nucleotide sequence ID" value="NZ_AUAW01000001.1"/>
</dbReference>
<reference evidence="2 3" key="1">
    <citation type="journal article" date="2015" name="Genome Announc.">
        <title>Expanding the biotechnology potential of lactobacilli through comparative genomics of 213 strains and associated genera.</title>
        <authorList>
            <person name="Sun Z."/>
            <person name="Harris H.M."/>
            <person name="McCann A."/>
            <person name="Guo C."/>
            <person name="Argimon S."/>
            <person name="Zhang W."/>
            <person name="Yang X."/>
            <person name="Jeffery I.B."/>
            <person name="Cooney J.C."/>
            <person name="Kagawa T.F."/>
            <person name="Liu W."/>
            <person name="Song Y."/>
            <person name="Salvetti E."/>
            <person name="Wrobel A."/>
            <person name="Rasinkangas P."/>
            <person name="Parkhill J."/>
            <person name="Rea M.C."/>
            <person name="O'Sullivan O."/>
            <person name="Ritari J."/>
            <person name="Douillard F.P."/>
            <person name="Paul Ross R."/>
            <person name="Yang R."/>
            <person name="Briner A.E."/>
            <person name="Felis G.E."/>
            <person name="de Vos W.M."/>
            <person name="Barrangou R."/>
            <person name="Klaenhammer T.R."/>
            <person name="Caufield P.W."/>
            <person name="Cui Y."/>
            <person name="Zhang H."/>
            <person name="O'Toole P.W."/>
        </authorList>
    </citation>
    <scope>NUCLEOTIDE SEQUENCE [LARGE SCALE GENOMIC DNA]</scope>
    <source>
        <strain evidence="2 3">DSM 15814</strain>
    </source>
</reference>
<protein>
    <submittedName>
        <fullName evidence="2">Uncharacterized protein</fullName>
    </submittedName>
</protein>
<evidence type="ECO:0000313" key="3">
    <source>
        <dbReference type="Proteomes" id="UP000051999"/>
    </source>
</evidence>
<gene>
    <name evidence="2" type="ORF">FD35_GL000201</name>
</gene>
<sequence length="248" mass="27433">MSENNLPANLNLFNYAETPDFDSWDKGATANEEYEQSMKSNKMWRRIRPFAMWAAIFFGMGAFGQSAVLGILIWVIAILLAKRSLAGHMLDNAENDANAKLREIQGEHAELCADNVAKKLMIGQWSWFRTGREVLIYSGERFAYLNAAQGSLVAYNNSNIKEVTRERLHTGTHTDSNSNTVGGGTAIGNTGLAVGGAKTSTTSDTTDFYEWHFDILTDFLTYPKVSFVLADSPNTENLIGKAYAILKP</sequence>
<dbReference type="AlphaFoldDB" id="A0A0R1RLR3"/>
<comment type="caution">
    <text evidence="2">The sequence shown here is derived from an EMBL/GenBank/DDBJ whole genome shotgun (WGS) entry which is preliminary data.</text>
</comment>
<organism evidence="2 3">
    <name type="scientific">Furfurilactobacillus rossiae DSM 15814</name>
    <dbReference type="NCBI Taxonomy" id="1114972"/>
    <lineage>
        <taxon>Bacteria</taxon>
        <taxon>Bacillati</taxon>
        <taxon>Bacillota</taxon>
        <taxon>Bacilli</taxon>
        <taxon>Lactobacillales</taxon>
        <taxon>Lactobacillaceae</taxon>
        <taxon>Furfurilactobacillus</taxon>
    </lineage>
</organism>
<evidence type="ECO:0000313" key="2">
    <source>
        <dbReference type="EMBL" id="KRL57193.1"/>
    </source>
</evidence>
<dbReference type="eggNOG" id="ENOG5030BBJ">
    <property type="taxonomic scope" value="Bacteria"/>
</dbReference>
<dbReference type="Proteomes" id="UP000051999">
    <property type="component" value="Unassembled WGS sequence"/>
</dbReference>
<dbReference type="OrthoDB" id="2308015at2"/>
<keyword evidence="1" id="KW-0472">Membrane</keyword>